<keyword evidence="2 4" id="KW-0863">Zinc-finger</keyword>
<feature type="region of interest" description="Disordered" evidence="5">
    <location>
        <begin position="69"/>
        <end position="89"/>
    </location>
</feature>
<proteinExistence type="predicted"/>
<dbReference type="GO" id="GO:0044878">
    <property type="term" value="P:mitotic cytokinesis checkpoint signaling"/>
    <property type="evidence" value="ECO:0007669"/>
    <property type="project" value="TreeGrafter"/>
</dbReference>
<dbReference type="GO" id="GO:0030496">
    <property type="term" value="C:midbody"/>
    <property type="evidence" value="ECO:0007669"/>
    <property type="project" value="TreeGrafter"/>
</dbReference>
<name>A0A8S3ZIQ4_9EUPU</name>
<dbReference type="SUPFAM" id="SSF57903">
    <property type="entry name" value="FYVE/PHD zinc finger"/>
    <property type="match status" value="1"/>
</dbReference>
<dbReference type="GO" id="GO:0032154">
    <property type="term" value="C:cleavage furrow"/>
    <property type="evidence" value="ECO:0007669"/>
    <property type="project" value="TreeGrafter"/>
</dbReference>
<dbReference type="GO" id="GO:0008270">
    <property type="term" value="F:zinc ion binding"/>
    <property type="evidence" value="ECO:0007669"/>
    <property type="project" value="UniProtKB-KW"/>
</dbReference>
<protein>
    <recommendedName>
        <fullName evidence="6">FYVE-type domain-containing protein</fullName>
    </recommendedName>
</protein>
<dbReference type="GO" id="GO:0009838">
    <property type="term" value="P:abscission"/>
    <property type="evidence" value="ECO:0007669"/>
    <property type="project" value="TreeGrafter"/>
</dbReference>
<sequence length="191" mass="21289">HGCKNCGFAFCSRCLNDKSLPVPKKNNAKHHVCHKCFKILTGAVPPSSEQQTYDLPEAYIKRLTALQERETGGHTSHAGHPSGGGTVIPEHLRKLDKADREIAMRLEKLKADGKPKEKVTDADLQTRLAQLKGQHHVPEAKPIYKPAVRKSETQQVDDLIDQLLAEVDIDSLRPDPAQEVEDRLARLRQAD</sequence>
<dbReference type="PROSITE" id="PS50178">
    <property type="entry name" value="ZF_FYVE"/>
    <property type="match status" value="1"/>
</dbReference>
<evidence type="ECO:0000256" key="3">
    <source>
        <dbReference type="ARBA" id="ARBA00022833"/>
    </source>
</evidence>
<feature type="non-terminal residue" evidence="7">
    <location>
        <position position="1"/>
    </location>
</feature>
<gene>
    <name evidence="7" type="ORF">CUNI_LOCUS12560</name>
</gene>
<feature type="non-terminal residue" evidence="7">
    <location>
        <position position="191"/>
    </location>
</feature>
<reference evidence="7" key="1">
    <citation type="submission" date="2021-04" db="EMBL/GenBank/DDBJ databases">
        <authorList>
            <consortium name="Molecular Ecology Group"/>
        </authorList>
    </citation>
    <scope>NUCLEOTIDE SEQUENCE</scope>
</reference>
<evidence type="ECO:0000256" key="2">
    <source>
        <dbReference type="ARBA" id="ARBA00022771"/>
    </source>
</evidence>
<evidence type="ECO:0000256" key="4">
    <source>
        <dbReference type="PROSITE-ProRule" id="PRU00091"/>
    </source>
</evidence>
<keyword evidence="1" id="KW-0479">Metal-binding</keyword>
<comment type="caution">
    <text evidence="7">The sequence shown here is derived from an EMBL/GenBank/DDBJ whole genome shotgun (WGS) entry which is preliminary data.</text>
</comment>
<dbReference type="Proteomes" id="UP000678393">
    <property type="component" value="Unassembled WGS sequence"/>
</dbReference>
<evidence type="ECO:0000256" key="5">
    <source>
        <dbReference type="SAM" id="MobiDB-lite"/>
    </source>
</evidence>
<dbReference type="GO" id="GO:0005813">
    <property type="term" value="C:centrosome"/>
    <property type="evidence" value="ECO:0007669"/>
    <property type="project" value="TreeGrafter"/>
</dbReference>
<organism evidence="7 8">
    <name type="scientific">Candidula unifasciata</name>
    <dbReference type="NCBI Taxonomy" id="100452"/>
    <lineage>
        <taxon>Eukaryota</taxon>
        <taxon>Metazoa</taxon>
        <taxon>Spiralia</taxon>
        <taxon>Lophotrochozoa</taxon>
        <taxon>Mollusca</taxon>
        <taxon>Gastropoda</taxon>
        <taxon>Heterobranchia</taxon>
        <taxon>Euthyneura</taxon>
        <taxon>Panpulmonata</taxon>
        <taxon>Eupulmonata</taxon>
        <taxon>Stylommatophora</taxon>
        <taxon>Helicina</taxon>
        <taxon>Helicoidea</taxon>
        <taxon>Geomitridae</taxon>
        <taxon>Candidula</taxon>
    </lineage>
</organism>
<dbReference type="GO" id="GO:0032266">
    <property type="term" value="F:phosphatidylinositol-3-phosphate binding"/>
    <property type="evidence" value="ECO:0007669"/>
    <property type="project" value="TreeGrafter"/>
</dbReference>
<keyword evidence="3" id="KW-0862">Zinc</keyword>
<accession>A0A8S3ZIQ4</accession>
<feature type="domain" description="FYVE-type" evidence="6">
    <location>
        <begin position="1"/>
        <end position="41"/>
    </location>
</feature>
<dbReference type="PANTHER" id="PTHR46603">
    <property type="entry name" value="ABSCISSION/NOCUT CHECKPOINT REGULATOR"/>
    <property type="match status" value="1"/>
</dbReference>
<evidence type="ECO:0000256" key="1">
    <source>
        <dbReference type="ARBA" id="ARBA00022723"/>
    </source>
</evidence>
<keyword evidence="8" id="KW-1185">Reference proteome</keyword>
<dbReference type="InterPro" id="IPR017455">
    <property type="entry name" value="Znf_FYVE-rel"/>
</dbReference>
<evidence type="ECO:0000313" key="8">
    <source>
        <dbReference type="Proteomes" id="UP000678393"/>
    </source>
</evidence>
<dbReference type="PANTHER" id="PTHR46603:SF1">
    <property type="entry name" value="ABSCISSION_NOCUT CHECKPOINT REGULATOR"/>
    <property type="match status" value="1"/>
</dbReference>
<dbReference type="InterPro" id="IPR013083">
    <property type="entry name" value="Znf_RING/FYVE/PHD"/>
</dbReference>
<dbReference type="OrthoDB" id="5407799at2759"/>
<dbReference type="Gene3D" id="3.30.40.10">
    <property type="entry name" value="Zinc/RING finger domain, C3HC4 (zinc finger)"/>
    <property type="match status" value="1"/>
</dbReference>
<dbReference type="EMBL" id="CAJHNH020002535">
    <property type="protein sequence ID" value="CAG5127002.1"/>
    <property type="molecule type" value="Genomic_DNA"/>
</dbReference>
<evidence type="ECO:0000259" key="6">
    <source>
        <dbReference type="PROSITE" id="PS50178"/>
    </source>
</evidence>
<dbReference type="InterPro" id="IPR011011">
    <property type="entry name" value="Znf_FYVE_PHD"/>
</dbReference>
<evidence type="ECO:0000313" key="7">
    <source>
        <dbReference type="EMBL" id="CAG5127002.1"/>
    </source>
</evidence>
<dbReference type="AlphaFoldDB" id="A0A8S3ZIQ4"/>